<feature type="domain" description="Pyruvate carboxyltransferase" evidence="4">
    <location>
        <begin position="6"/>
        <end position="277"/>
    </location>
</feature>
<evidence type="ECO:0000256" key="2">
    <source>
        <dbReference type="SAM" id="MobiDB-lite"/>
    </source>
</evidence>
<dbReference type="CDD" id="cd07937">
    <property type="entry name" value="DRE_TIM_PC_TC_5S"/>
    <property type="match status" value="1"/>
</dbReference>
<evidence type="ECO:0000256" key="1">
    <source>
        <dbReference type="ARBA" id="ARBA00023267"/>
    </source>
</evidence>
<dbReference type="PANTHER" id="PTHR43778">
    <property type="entry name" value="PYRUVATE CARBOXYLASE"/>
    <property type="match status" value="1"/>
</dbReference>
<accession>A0AAX0HDQ8</accession>
<dbReference type="Gene3D" id="2.40.50.100">
    <property type="match status" value="1"/>
</dbReference>
<dbReference type="EMBL" id="LFLK01000001">
    <property type="protein sequence ID" value="OCR91748.1"/>
    <property type="molecule type" value="Genomic_DNA"/>
</dbReference>
<dbReference type="FunFam" id="2.40.50.100:FF:000003">
    <property type="entry name" value="Acetyl-CoA carboxylase biotin carboxyl carrier protein"/>
    <property type="match status" value="1"/>
</dbReference>
<dbReference type="InterPro" id="IPR013785">
    <property type="entry name" value="Aldolase_TIM"/>
</dbReference>
<dbReference type="InterPro" id="IPR000891">
    <property type="entry name" value="PYR_CT"/>
</dbReference>
<feature type="domain" description="Lipoyl-binding" evidence="3">
    <location>
        <begin position="537"/>
        <end position="614"/>
    </location>
</feature>
<dbReference type="SUPFAM" id="SSF51230">
    <property type="entry name" value="Single hybrid motif"/>
    <property type="match status" value="1"/>
</dbReference>
<dbReference type="KEGG" id="cfp:CR44_06405"/>
<dbReference type="PROSITE" id="PS50968">
    <property type="entry name" value="BIOTINYL_LIPOYL"/>
    <property type="match status" value="1"/>
</dbReference>
<proteinExistence type="predicted"/>
<dbReference type="AlphaFoldDB" id="A0AAX0HDQ8"/>
<dbReference type="SUPFAM" id="SSF89000">
    <property type="entry name" value="post-HMGL domain-like"/>
    <property type="match status" value="1"/>
</dbReference>
<feature type="compositionally biased region" description="Basic and acidic residues" evidence="2">
    <location>
        <begin position="526"/>
        <end position="536"/>
    </location>
</feature>
<dbReference type="InterPro" id="IPR003379">
    <property type="entry name" value="Carboxylase_cons_dom"/>
</dbReference>
<dbReference type="CDD" id="cd06850">
    <property type="entry name" value="biotinyl_domain"/>
    <property type="match status" value="1"/>
</dbReference>
<dbReference type="RefSeq" id="WP_023385623.1">
    <property type="nucleotide sequence ID" value="NZ_CP009226.1"/>
</dbReference>
<dbReference type="InterPro" id="IPR055268">
    <property type="entry name" value="PCB-like"/>
</dbReference>
<dbReference type="InterPro" id="IPR000089">
    <property type="entry name" value="Biotin_lipoyl"/>
</dbReference>
<evidence type="ECO:0000259" key="3">
    <source>
        <dbReference type="PROSITE" id="PS50968"/>
    </source>
</evidence>
<comment type="caution">
    <text evidence="5">The sequence shown here is derived from an EMBL/GenBank/DDBJ whole genome shotgun (WGS) entry which is preliminary data.</text>
</comment>
<feature type="compositionally biased region" description="Low complexity" evidence="2">
    <location>
        <begin position="537"/>
        <end position="546"/>
    </location>
</feature>
<dbReference type="Proteomes" id="UP000093100">
    <property type="component" value="Unassembled WGS sequence"/>
</dbReference>
<dbReference type="PROSITE" id="PS00188">
    <property type="entry name" value="BIOTIN"/>
    <property type="match status" value="1"/>
</dbReference>
<keyword evidence="1" id="KW-0092">Biotin</keyword>
<dbReference type="InterPro" id="IPR001882">
    <property type="entry name" value="Biotin_BS"/>
</dbReference>
<organism evidence="5 6">
    <name type="scientific">Campylobacter fetus subsp. testudinum</name>
    <dbReference type="NCBI Taxonomy" id="1507806"/>
    <lineage>
        <taxon>Bacteria</taxon>
        <taxon>Pseudomonadati</taxon>
        <taxon>Campylobacterota</taxon>
        <taxon>Epsilonproteobacteria</taxon>
        <taxon>Campylobacterales</taxon>
        <taxon>Campylobacteraceae</taxon>
        <taxon>Campylobacter</taxon>
    </lineage>
</organism>
<dbReference type="GO" id="GO:0004736">
    <property type="term" value="F:pyruvate carboxylase activity"/>
    <property type="evidence" value="ECO:0007669"/>
    <property type="project" value="UniProtKB-ARBA"/>
</dbReference>
<sequence>MAKKFIDVMDTTFRDGFQSVFGARVLMDDFLPAVSAAKEAGINHFEFGGGARFQSLYFYLNEDAFLMMDKFRQAAGNDANLQTLSRGVNTVTLDTGSRELVDLHAKLFAKHNTNTIRNFDALNDVKNLQYSGERIVHHGLKHEVVVTMMDLPPNCEGAHDAAFYEKCLRDILNSDIKFHSVCFKDASGTSSPEKVYQTIKMARKLLGDSVHLRLHTHETAGVSVACYLAALEAGADGIDLAASPVSGGTSQPDILTMLHAVKGKNYDLGGLDVEKILKYEDVLHGCLKDYFMPPEATQVSPLIPFSPMPGGALTANTQMMRDNNILDKFPAVIKAMREVVEKGGYGTSVTPVSQFYFQQAFNNVIFGPWKKIAEGYGKMVLGYFGKTPVAPHQDIVELASKQLELEPTNESAIDIADKDETKSLAYTKAILEKEGIEQTEENIFIAAACKEKGVAYLKGDGKVMVRKISNMPKPALNQTATKTKSEANKYSIVVNGSKYNVEVSDGFDNFEIKSVTPVTNKPAQTTEKKDKSKTEQSSEISSSNGSNEIRATMSAGVFKILVKVGDTVGKGQTVVILEAMKMEIPVESPSAGVVSEILITQGQSVDDGQILIKL</sequence>
<evidence type="ECO:0000259" key="4">
    <source>
        <dbReference type="PROSITE" id="PS50991"/>
    </source>
</evidence>
<dbReference type="Pfam" id="PF02436">
    <property type="entry name" value="PYC_OADA"/>
    <property type="match status" value="1"/>
</dbReference>
<reference evidence="5 6" key="1">
    <citation type="journal article" date="2016" name="Genome Biol. Evol.">
        <title>Comparative Genomics of Campylobacter fetus from Reptiles and Mammals Reveals Divergent Evolution in Host-Associated Lineages.</title>
        <authorList>
            <person name="Gilbert M.J."/>
            <person name="Miller W.G."/>
            <person name="Yee E."/>
            <person name="Zomer A.L."/>
            <person name="van der Graaf-van Bloois L."/>
            <person name="Fitzgerald C."/>
            <person name="Forbes K.J."/>
            <person name="Meric G."/>
            <person name="Sheppard S.K."/>
            <person name="Wagenaar J.A."/>
            <person name="Duim B."/>
        </authorList>
    </citation>
    <scope>NUCLEOTIDE SEQUENCE [LARGE SCALE GENOMIC DNA]</scope>
    <source>
        <strain evidence="5 6">12S02225-3</strain>
    </source>
</reference>
<gene>
    <name evidence="5" type="ORF">CFT12S02225_01465</name>
</gene>
<dbReference type="SUPFAM" id="SSF51569">
    <property type="entry name" value="Aldolase"/>
    <property type="match status" value="1"/>
</dbReference>
<protein>
    <submittedName>
        <fullName evidence="5">Biotin attachment protein</fullName>
    </submittedName>
</protein>
<dbReference type="GO" id="GO:0005737">
    <property type="term" value="C:cytoplasm"/>
    <property type="evidence" value="ECO:0007669"/>
    <property type="project" value="TreeGrafter"/>
</dbReference>
<evidence type="ECO:0000313" key="5">
    <source>
        <dbReference type="EMBL" id="OCR91748.1"/>
    </source>
</evidence>
<dbReference type="PANTHER" id="PTHR43778:SF2">
    <property type="entry name" value="PYRUVATE CARBOXYLASE, MITOCHONDRIAL"/>
    <property type="match status" value="1"/>
</dbReference>
<name>A0AAX0HDQ8_CAMFE</name>
<dbReference type="InterPro" id="IPR011053">
    <property type="entry name" value="Single_hybrid_motif"/>
</dbReference>
<feature type="region of interest" description="Disordered" evidence="2">
    <location>
        <begin position="518"/>
        <end position="546"/>
    </location>
</feature>
<evidence type="ECO:0000313" key="6">
    <source>
        <dbReference type="Proteomes" id="UP000093100"/>
    </source>
</evidence>
<dbReference type="PROSITE" id="PS50991">
    <property type="entry name" value="PYR_CT"/>
    <property type="match status" value="1"/>
</dbReference>
<dbReference type="Gene3D" id="3.20.20.70">
    <property type="entry name" value="Aldolase class I"/>
    <property type="match status" value="1"/>
</dbReference>
<dbReference type="GO" id="GO:0006094">
    <property type="term" value="P:gluconeogenesis"/>
    <property type="evidence" value="ECO:0007669"/>
    <property type="project" value="TreeGrafter"/>
</dbReference>
<dbReference type="Pfam" id="PF00364">
    <property type="entry name" value="Biotin_lipoyl"/>
    <property type="match status" value="1"/>
</dbReference>